<feature type="binding site" evidence="5">
    <location>
        <position position="118"/>
    </location>
    <ligand>
        <name>ATP</name>
        <dbReference type="ChEBI" id="CHEBI:30616"/>
    </ligand>
</feature>
<feature type="binding site" evidence="5">
    <location>
        <begin position="180"/>
        <end position="181"/>
    </location>
    <ligand>
        <name>ATP</name>
        <dbReference type="ChEBI" id="CHEBI:30616"/>
    </ligand>
</feature>
<dbReference type="InterPro" id="IPR001404">
    <property type="entry name" value="Hsp90_fam"/>
</dbReference>
<evidence type="ECO:0000256" key="7">
    <source>
        <dbReference type="SAM" id="SignalP"/>
    </source>
</evidence>
<evidence type="ECO:0000256" key="2">
    <source>
        <dbReference type="ARBA" id="ARBA00022741"/>
    </source>
</evidence>
<dbReference type="GO" id="GO:0005524">
    <property type="term" value="F:ATP binding"/>
    <property type="evidence" value="ECO:0007669"/>
    <property type="project" value="UniProtKB-KW"/>
</dbReference>
<feature type="compositionally biased region" description="Basic and acidic residues" evidence="6">
    <location>
        <begin position="32"/>
        <end position="42"/>
    </location>
</feature>
<comment type="similarity">
    <text evidence="1">Belongs to the heat shock protein 90 family.</text>
</comment>
<dbReference type="AlphaFoldDB" id="A0A397WBF7"/>
<proteinExistence type="inferred from homology"/>
<dbReference type="Gene3D" id="3.40.50.11260">
    <property type="match status" value="1"/>
</dbReference>
<feature type="binding site" evidence="5">
    <location>
        <position position="160"/>
    </location>
    <ligand>
        <name>ATP</name>
        <dbReference type="ChEBI" id="CHEBI:30616"/>
    </ligand>
</feature>
<feature type="binding site" evidence="5">
    <location>
        <position position="459"/>
    </location>
    <ligand>
        <name>ATP</name>
        <dbReference type="ChEBI" id="CHEBI:30616"/>
    </ligand>
</feature>
<dbReference type="InterPro" id="IPR037196">
    <property type="entry name" value="HSP90_C"/>
</dbReference>
<evidence type="ECO:0000259" key="8">
    <source>
        <dbReference type="SMART" id="SM00387"/>
    </source>
</evidence>
<dbReference type="PRINTS" id="PR00775">
    <property type="entry name" value="HEATSHOCK90"/>
</dbReference>
<dbReference type="STRING" id="44941.A0A397WBF7"/>
<feature type="compositionally biased region" description="Basic and acidic residues" evidence="6">
    <location>
        <begin position="320"/>
        <end position="337"/>
    </location>
</feature>
<feature type="binding site" evidence="5">
    <location>
        <position position="253"/>
    </location>
    <ligand>
        <name>ATP</name>
        <dbReference type="ChEBI" id="CHEBI:30616"/>
    </ligand>
</feature>
<dbReference type="NCBIfam" id="NF003555">
    <property type="entry name" value="PRK05218.1"/>
    <property type="match status" value="1"/>
</dbReference>
<dbReference type="Gene3D" id="1.20.120.790">
    <property type="entry name" value="Heat shock protein 90, C-terminal domain"/>
    <property type="match status" value="1"/>
</dbReference>
<dbReference type="HAMAP" id="MF_00505">
    <property type="entry name" value="HSP90"/>
    <property type="match status" value="1"/>
</dbReference>
<evidence type="ECO:0000313" key="9">
    <source>
        <dbReference type="EMBL" id="RIB29176.1"/>
    </source>
</evidence>
<evidence type="ECO:0000256" key="3">
    <source>
        <dbReference type="ARBA" id="ARBA00022840"/>
    </source>
</evidence>
<evidence type="ECO:0000256" key="1">
    <source>
        <dbReference type="ARBA" id="ARBA00008239"/>
    </source>
</evidence>
<keyword evidence="7" id="KW-0732">Signal</keyword>
<dbReference type="PANTHER" id="PTHR11528">
    <property type="entry name" value="HEAT SHOCK PROTEIN 90 FAMILY MEMBER"/>
    <property type="match status" value="1"/>
</dbReference>
<evidence type="ECO:0000256" key="4">
    <source>
        <dbReference type="ARBA" id="ARBA00023186"/>
    </source>
</evidence>
<feature type="binding site" evidence="5">
    <location>
        <position position="165"/>
    </location>
    <ligand>
        <name>ATP</name>
        <dbReference type="ChEBI" id="CHEBI:30616"/>
    </ligand>
</feature>
<gene>
    <name evidence="9" type="ORF">C2G38_2011266</name>
</gene>
<feature type="chain" id="PRO_5017235939" evidence="7">
    <location>
        <begin position="30"/>
        <end position="813"/>
    </location>
</feature>
<dbReference type="GO" id="GO:0140662">
    <property type="term" value="F:ATP-dependent protein folding chaperone"/>
    <property type="evidence" value="ECO:0007669"/>
    <property type="project" value="InterPro"/>
</dbReference>
<keyword evidence="10" id="KW-1185">Reference proteome</keyword>
<dbReference type="GO" id="GO:0016887">
    <property type="term" value="F:ATP hydrolysis activity"/>
    <property type="evidence" value="ECO:0007669"/>
    <property type="project" value="InterPro"/>
</dbReference>
<feature type="binding site" evidence="5">
    <location>
        <begin position="201"/>
        <end position="206"/>
    </location>
    <ligand>
        <name>ATP</name>
        <dbReference type="ChEBI" id="CHEBI:30616"/>
    </ligand>
</feature>
<sequence>MKSKFWLLLILSCLIACFIGLPLLKGVSAQDAKSEPSKDTSNERPFITQNEDGFAINPENDKDDDSKSSFGFTKEQTEKLKETEEKFEFQTEVSRLMKLIINSLYKTREIFLRELISNASDAIDKIRFLSLTDPNALKSNSHLNITIWTDPVNKVLTITDSGIGMTRQQLKENLGTIAKSGTSEFLNALEDKKADMNLIGQFGVGFYSVFLVADKVVVTTKHNDDDQYVWESQAINDFTIAKDPRGNTLGRGTQIKLHFKDDAVSFLEDDSIRNLILKYSEFINFPIWLWTKKTETIPIEDTDEIEKKDDDDDLKDDSEEPKIEDAPEDDKKSEPKTKTIEIPGWELMNTQKPIWTRDPKNVTDIEYENFYTSFSKDSNPPLSWTHFKAEGEVDFKAIVYIPSRAPDNLFQKVQDFARNVKLFVKRVFITDEFLDFVPKYLAFIKAIIDADDLPLNVSRETLQQHRALQLIKKRIVKKTLELIADLKNNDEEKYNKFLKEFGTSLKVGAIEDNDNRKKIAHLLKFPSSYKGSNWTTIDDYISRMKKDQDKMYFVTGSSVEEVEKSPFIEGFVARGYEVLYMVEPIDEMLVQHMPGHGGKMFQNIAKGNIDLDKDKDFEETSKLKFKFVKLTEWMLTILTDQVEKITISSRLTTSPCAVVANEWGWTGNMEKIMAAQPFKQENEFLKEFYAKQKKILEINPHHPLILGLLDKVEKDQTDENISELVTVLYESTLIRSGYVLKDNLKYAERVERILRKNLGINLDAKPEINIVPAEDADPNEKSSKLKENDDLFKELDNDDDFLDPTKPSFHDEL</sequence>
<dbReference type="InterPro" id="IPR020568">
    <property type="entry name" value="Ribosomal_Su5_D2-typ_SF"/>
</dbReference>
<dbReference type="Pfam" id="PF13589">
    <property type="entry name" value="HATPase_c_3"/>
    <property type="match status" value="1"/>
</dbReference>
<feature type="compositionally biased region" description="Acidic residues" evidence="6">
    <location>
        <begin position="301"/>
        <end position="319"/>
    </location>
</feature>
<dbReference type="SUPFAM" id="SSF54211">
    <property type="entry name" value="Ribosomal protein S5 domain 2-like"/>
    <property type="match status" value="1"/>
</dbReference>
<accession>A0A397WBF7</accession>
<feature type="domain" description="Histidine kinase/HSP90-like ATPase" evidence="8">
    <location>
        <begin position="107"/>
        <end position="263"/>
    </location>
</feature>
<feature type="region of interest" description="Disordered" evidence="6">
    <location>
        <begin position="301"/>
        <end position="337"/>
    </location>
</feature>
<feature type="signal peptide" evidence="7">
    <location>
        <begin position="1"/>
        <end position="29"/>
    </location>
</feature>
<reference evidence="9 10" key="1">
    <citation type="submission" date="2018-06" db="EMBL/GenBank/DDBJ databases">
        <title>Comparative genomics reveals the genomic features of Rhizophagus irregularis, R. cerebriforme, R. diaphanum and Gigaspora rosea, and their symbiotic lifestyle signature.</title>
        <authorList>
            <person name="Morin E."/>
            <person name="San Clemente H."/>
            <person name="Chen E.C.H."/>
            <person name="De La Providencia I."/>
            <person name="Hainaut M."/>
            <person name="Kuo A."/>
            <person name="Kohler A."/>
            <person name="Murat C."/>
            <person name="Tang N."/>
            <person name="Roy S."/>
            <person name="Loubradou J."/>
            <person name="Henrissat B."/>
            <person name="Grigoriev I.V."/>
            <person name="Corradi N."/>
            <person name="Roux C."/>
            <person name="Martin F.M."/>
        </authorList>
    </citation>
    <scope>NUCLEOTIDE SEQUENCE [LARGE SCALE GENOMIC DNA]</scope>
    <source>
        <strain evidence="9 10">DAOM 194757</strain>
    </source>
</reference>
<dbReference type="PIRSF" id="PIRSF002583">
    <property type="entry name" value="Hsp90"/>
    <property type="match status" value="1"/>
</dbReference>
<keyword evidence="3 5" id="KW-0067">ATP-binding</keyword>
<dbReference type="Gene3D" id="3.30.565.10">
    <property type="entry name" value="Histidine kinase-like ATPase, C-terminal domain"/>
    <property type="match status" value="1"/>
</dbReference>
<evidence type="ECO:0000313" key="10">
    <source>
        <dbReference type="Proteomes" id="UP000266673"/>
    </source>
</evidence>
<name>A0A397WBF7_9GLOM</name>
<organism evidence="9 10">
    <name type="scientific">Gigaspora rosea</name>
    <dbReference type="NCBI Taxonomy" id="44941"/>
    <lineage>
        <taxon>Eukaryota</taxon>
        <taxon>Fungi</taxon>
        <taxon>Fungi incertae sedis</taxon>
        <taxon>Mucoromycota</taxon>
        <taxon>Glomeromycotina</taxon>
        <taxon>Glomeromycetes</taxon>
        <taxon>Diversisporales</taxon>
        <taxon>Gigasporaceae</taxon>
        <taxon>Gigaspora</taxon>
    </lineage>
</organism>
<dbReference type="SUPFAM" id="SSF110942">
    <property type="entry name" value="HSP90 C-terminal domain"/>
    <property type="match status" value="1"/>
</dbReference>
<dbReference type="InterPro" id="IPR003594">
    <property type="entry name" value="HATPase_dom"/>
</dbReference>
<dbReference type="EMBL" id="QKWP01000044">
    <property type="protein sequence ID" value="RIB29176.1"/>
    <property type="molecule type" value="Genomic_DNA"/>
</dbReference>
<evidence type="ECO:0000256" key="6">
    <source>
        <dbReference type="SAM" id="MobiDB-lite"/>
    </source>
</evidence>
<keyword evidence="2 5" id="KW-0547">Nucleotide-binding</keyword>
<dbReference type="Pfam" id="PF00183">
    <property type="entry name" value="HSP90"/>
    <property type="match status" value="1"/>
</dbReference>
<feature type="binding site" evidence="5">
    <location>
        <position position="114"/>
    </location>
    <ligand>
        <name>ATP</name>
        <dbReference type="ChEBI" id="CHEBI:30616"/>
    </ligand>
</feature>
<feature type="region of interest" description="Disordered" evidence="6">
    <location>
        <begin position="32"/>
        <end position="70"/>
    </location>
</feature>
<evidence type="ECO:0000256" key="5">
    <source>
        <dbReference type="PIRSR" id="PIRSR002583-1"/>
    </source>
</evidence>
<dbReference type="OrthoDB" id="28737at2759"/>
<protein>
    <submittedName>
        <fullName evidence="9">Hsp90 protein</fullName>
    </submittedName>
</protein>
<feature type="binding site" evidence="5">
    <location>
        <position position="179"/>
    </location>
    <ligand>
        <name>ATP</name>
        <dbReference type="ChEBI" id="CHEBI:30616"/>
    </ligand>
</feature>
<keyword evidence="4" id="KW-0143">Chaperone</keyword>
<dbReference type="CDD" id="cd16927">
    <property type="entry name" value="HATPase_Hsp90-like"/>
    <property type="match status" value="1"/>
</dbReference>
<dbReference type="FunFam" id="3.30.565.10:FF:000005">
    <property type="entry name" value="Heat shock protein 90"/>
    <property type="match status" value="1"/>
</dbReference>
<dbReference type="FunFam" id="3.30.230.80:FF:000001">
    <property type="entry name" value="Heat shock protein 90 alpha"/>
    <property type="match status" value="1"/>
</dbReference>
<feature type="binding site" evidence="5">
    <location>
        <position position="173"/>
    </location>
    <ligand>
        <name>ATP</name>
        <dbReference type="ChEBI" id="CHEBI:30616"/>
    </ligand>
</feature>
<dbReference type="SMART" id="SM00387">
    <property type="entry name" value="HATPase_c"/>
    <property type="match status" value="1"/>
</dbReference>
<dbReference type="InterPro" id="IPR036890">
    <property type="entry name" value="HATPase_C_sf"/>
</dbReference>
<dbReference type="SUPFAM" id="SSF55874">
    <property type="entry name" value="ATPase domain of HSP90 chaperone/DNA topoisomerase II/histidine kinase"/>
    <property type="match status" value="1"/>
</dbReference>
<dbReference type="GO" id="GO:0051082">
    <property type="term" value="F:unfolded protein binding"/>
    <property type="evidence" value="ECO:0007669"/>
    <property type="project" value="InterPro"/>
</dbReference>
<dbReference type="Proteomes" id="UP000266673">
    <property type="component" value="Unassembled WGS sequence"/>
</dbReference>
<comment type="caution">
    <text evidence="9">The sequence shown here is derived from an EMBL/GenBank/DDBJ whole genome shotgun (WGS) entry which is preliminary data.</text>
</comment>
<dbReference type="InterPro" id="IPR020575">
    <property type="entry name" value="Hsp90_N"/>
</dbReference>
<dbReference type="Gene3D" id="3.30.230.80">
    <property type="match status" value="1"/>
</dbReference>